<evidence type="ECO:0000259" key="6">
    <source>
        <dbReference type="PROSITE" id="PS51747"/>
    </source>
</evidence>
<sequence>MPSEHQRPDFDHYFMGLAMAVRQRANCVGSKVGAVIVKGHRVLSTGYNGTPSKMKNCLEGGCERCANPERYESGKGYDVCICVHAEQNGLLAAARFGISVEGGTIYTTMRPCFGCTKELLQAGVERVVYIHDWGHPDPYHQAEYERLQARFPGGINQLAMEDPDADWALPKKKKKSSG</sequence>
<keyword evidence="4" id="KW-0378">Hydrolase</keyword>
<evidence type="ECO:0000256" key="2">
    <source>
        <dbReference type="ARBA" id="ARBA00006576"/>
    </source>
</evidence>
<comment type="caution">
    <text evidence="7">The sequence shown here is derived from an EMBL/GenBank/DDBJ whole genome shotgun (WGS) entry which is preliminary data.</text>
</comment>
<dbReference type="InterPro" id="IPR015517">
    <property type="entry name" value="dCMP_deaminase-rel"/>
</dbReference>
<dbReference type="PANTHER" id="PTHR11086">
    <property type="entry name" value="DEOXYCYTIDYLATE DEAMINASE-RELATED"/>
    <property type="match status" value="1"/>
</dbReference>
<evidence type="ECO:0000256" key="4">
    <source>
        <dbReference type="ARBA" id="ARBA00022801"/>
    </source>
</evidence>
<dbReference type="GO" id="GO:0005737">
    <property type="term" value="C:cytoplasm"/>
    <property type="evidence" value="ECO:0007669"/>
    <property type="project" value="TreeGrafter"/>
</dbReference>
<evidence type="ECO:0000256" key="1">
    <source>
        <dbReference type="ARBA" id="ARBA00001947"/>
    </source>
</evidence>
<dbReference type="EMBL" id="JAACAK010000049">
    <property type="protein sequence ID" value="NIR74849.1"/>
    <property type="molecule type" value="Genomic_DNA"/>
</dbReference>
<reference evidence="7 8" key="1">
    <citation type="submission" date="2020-01" db="EMBL/GenBank/DDBJ databases">
        <title>Genomes assembled from Gulf of Kutch pelagic sediment metagenomes.</title>
        <authorList>
            <person name="Chandrashekar M."/>
            <person name="Mahajan M.S."/>
            <person name="Dave K.J."/>
            <person name="Vatsa P."/>
            <person name="Nathani N.M."/>
        </authorList>
    </citation>
    <scope>NUCLEOTIDE SEQUENCE [LARGE SCALE GENOMIC DNA]</scope>
    <source>
        <strain evidence="7">KS3-K002</strain>
    </source>
</reference>
<dbReference type="PROSITE" id="PS51747">
    <property type="entry name" value="CYT_DCMP_DEAMINASES_2"/>
    <property type="match status" value="1"/>
</dbReference>
<dbReference type="PANTHER" id="PTHR11086:SF18">
    <property type="entry name" value="DEOXYCYTIDYLATE DEAMINASE"/>
    <property type="match status" value="1"/>
</dbReference>
<keyword evidence="5" id="KW-0862">Zinc</keyword>
<dbReference type="SUPFAM" id="SSF53927">
    <property type="entry name" value="Cytidine deaminase-like"/>
    <property type="match status" value="1"/>
</dbReference>
<dbReference type="Pfam" id="PF00383">
    <property type="entry name" value="dCMP_cyt_deam_1"/>
    <property type="match status" value="1"/>
</dbReference>
<dbReference type="Gene3D" id="3.40.140.10">
    <property type="entry name" value="Cytidine Deaminase, domain 2"/>
    <property type="match status" value="1"/>
</dbReference>
<dbReference type="GO" id="GO:0008270">
    <property type="term" value="F:zinc ion binding"/>
    <property type="evidence" value="ECO:0007669"/>
    <property type="project" value="InterPro"/>
</dbReference>
<dbReference type="InterPro" id="IPR002125">
    <property type="entry name" value="CMP_dCMP_dom"/>
</dbReference>
<dbReference type="Proteomes" id="UP000702544">
    <property type="component" value="Unassembled WGS sequence"/>
</dbReference>
<organism evidence="7 8">
    <name type="scientific">Candidatus Kutchimonas denitrificans</name>
    <dbReference type="NCBI Taxonomy" id="3056748"/>
    <lineage>
        <taxon>Bacteria</taxon>
        <taxon>Pseudomonadati</taxon>
        <taxon>Gemmatimonadota</taxon>
        <taxon>Gemmatimonadia</taxon>
        <taxon>Candidatus Palauibacterales</taxon>
        <taxon>Candidatus Palauibacteraceae</taxon>
        <taxon>Candidatus Kutchimonas</taxon>
    </lineage>
</organism>
<proteinExistence type="inferred from homology"/>
<dbReference type="PROSITE" id="PS00903">
    <property type="entry name" value="CYT_DCMP_DEAMINASES_1"/>
    <property type="match status" value="1"/>
</dbReference>
<gene>
    <name evidence="7" type="ORF">GWO12_07010</name>
</gene>
<evidence type="ECO:0000313" key="7">
    <source>
        <dbReference type="EMBL" id="NIR74849.1"/>
    </source>
</evidence>
<evidence type="ECO:0000256" key="3">
    <source>
        <dbReference type="ARBA" id="ARBA00022723"/>
    </source>
</evidence>
<comment type="cofactor">
    <cofactor evidence="1">
        <name>Zn(2+)</name>
        <dbReference type="ChEBI" id="CHEBI:29105"/>
    </cofactor>
</comment>
<dbReference type="InterPro" id="IPR035105">
    <property type="entry name" value="Deoxycytidylate_deaminase_dom"/>
</dbReference>
<protein>
    <submittedName>
        <fullName evidence="7">dCMP deaminase family protein</fullName>
    </submittedName>
</protein>
<evidence type="ECO:0000313" key="8">
    <source>
        <dbReference type="Proteomes" id="UP000702544"/>
    </source>
</evidence>
<feature type="domain" description="CMP/dCMP-type deaminase" evidence="6">
    <location>
        <begin position="9"/>
        <end position="147"/>
    </location>
</feature>
<evidence type="ECO:0000256" key="5">
    <source>
        <dbReference type="ARBA" id="ARBA00022833"/>
    </source>
</evidence>
<dbReference type="InterPro" id="IPR016192">
    <property type="entry name" value="APOBEC/CMP_deaminase_Zn-bd"/>
</dbReference>
<comment type="similarity">
    <text evidence="2">Belongs to the cytidine and deoxycytidylate deaminase family.</text>
</comment>
<keyword evidence="3" id="KW-0479">Metal-binding</keyword>
<dbReference type="AlphaFoldDB" id="A0AAE5CCZ0"/>
<accession>A0AAE5CCZ0</accession>
<dbReference type="GO" id="GO:0004132">
    <property type="term" value="F:dCMP deaminase activity"/>
    <property type="evidence" value="ECO:0007669"/>
    <property type="project" value="TreeGrafter"/>
</dbReference>
<dbReference type="InterPro" id="IPR016193">
    <property type="entry name" value="Cytidine_deaminase-like"/>
</dbReference>
<name>A0AAE5CCZ0_9BACT</name>
<dbReference type="CDD" id="cd01286">
    <property type="entry name" value="deoxycytidylate_deaminase"/>
    <property type="match status" value="1"/>
</dbReference>